<sequence length="269" mass="30626">MSDFRTDPLVEELVERLMERRVIPFAGAGVSANAGLPGWDELVSRVASALGISPEAIREKRDLLVAIEYLMIQGKDVIPTILADILEWSKNIPDPPEPIKNIARLDAPAVYTTNWDDLQEEAYKQLGKPYTSVAHPTDLTKLSSSATPILKYHGSIHHPNTMVISESQYYERFGIDSPFDLRLRADMMEYHMLFLGYSFRDYNVRYIWNRTQKLFGDIDLAEPRCAFFVATRTDPIFHAVLEASNIRVIHLDGHGEFPLFMEHLSKCVT</sequence>
<gene>
    <name evidence="1" type="ORF">Q31a_41980</name>
</gene>
<keyword evidence="2" id="KW-1185">Reference proteome</keyword>
<dbReference type="OrthoDB" id="247948at2"/>
<dbReference type="InterPro" id="IPR029035">
    <property type="entry name" value="DHS-like_NAD/FAD-binding_dom"/>
</dbReference>
<protein>
    <submittedName>
        <fullName evidence="1">Uncharacterized protein</fullName>
    </submittedName>
</protein>
<dbReference type="SUPFAM" id="SSF52467">
    <property type="entry name" value="DHS-like NAD/FAD-binding domain"/>
    <property type="match status" value="1"/>
</dbReference>
<organism evidence="1 2">
    <name type="scientific">Aureliella helgolandensis</name>
    <dbReference type="NCBI Taxonomy" id="2527968"/>
    <lineage>
        <taxon>Bacteria</taxon>
        <taxon>Pseudomonadati</taxon>
        <taxon>Planctomycetota</taxon>
        <taxon>Planctomycetia</taxon>
        <taxon>Pirellulales</taxon>
        <taxon>Pirellulaceae</taxon>
        <taxon>Aureliella</taxon>
    </lineage>
</organism>
<evidence type="ECO:0000313" key="2">
    <source>
        <dbReference type="Proteomes" id="UP000318017"/>
    </source>
</evidence>
<evidence type="ECO:0000313" key="1">
    <source>
        <dbReference type="EMBL" id="QDV25870.1"/>
    </source>
</evidence>
<dbReference type="AlphaFoldDB" id="A0A518GBF9"/>
<reference evidence="1 2" key="1">
    <citation type="submission" date="2019-02" db="EMBL/GenBank/DDBJ databases">
        <title>Deep-cultivation of Planctomycetes and their phenomic and genomic characterization uncovers novel biology.</title>
        <authorList>
            <person name="Wiegand S."/>
            <person name="Jogler M."/>
            <person name="Boedeker C."/>
            <person name="Pinto D."/>
            <person name="Vollmers J."/>
            <person name="Rivas-Marin E."/>
            <person name="Kohn T."/>
            <person name="Peeters S.H."/>
            <person name="Heuer A."/>
            <person name="Rast P."/>
            <person name="Oberbeckmann S."/>
            <person name="Bunk B."/>
            <person name="Jeske O."/>
            <person name="Meyerdierks A."/>
            <person name="Storesund J.E."/>
            <person name="Kallscheuer N."/>
            <person name="Luecker S."/>
            <person name="Lage O.M."/>
            <person name="Pohl T."/>
            <person name="Merkel B.J."/>
            <person name="Hornburger P."/>
            <person name="Mueller R.-W."/>
            <person name="Bruemmer F."/>
            <person name="Labrenz M."/>
            <person name="Spormann A.M."/>
            <person name="Op den Camp H."/>
            <person name="Overmann J."/>
            <person name="Amann R."/>
            <person name="Jetten M.S.M."/>
            <person name="Mascher T."/>
            <person name="Medema M.H."/>
            <person name="Devos D.P."/>
            <person name="Kaster A.-K."/>
            <person name="Ovreas L."/>
            <person name="Rohde M."/>
            <person name="Galperin M.Y."/>
            <person name="Jogler C."/>
        </authorList>
    </citation>
    <scope>NUCLEOTIDE SEQUENCE [LARGE SCALE GENOMIC DNA]</scope>
    <source>
        <strain evidence="1 2">Q31a</strain>
    </source>
</reference>
<name>A0A518GBF9_9BACT</name>
<dbReference type="Pfam" id="PF13289">
    <property type="entry name" value="SIR2_2"/>
    <property type="match status" value="1"/>
</dbReference>
<proteinExistence type="predicted"/>
<dbReference type="Proteomes" id="UP000318017">
    <property type="component" value="Chromosome"/>
</dbReference>
<dbReference type="RefSeq" id="WP_145081539.1">
    <property type="nucleotide sequence ID" value="NZ_CP036298.1"/>
</dbReference>
<accession>A0A518GBF9</accession>
<dbReference type="KEGG" id="ahel:Q31a_41980"/>
<dbReference type="EMBL" id="CP036298">
    <property type="protein sequence ID" value="QDV25870.1"/>
    <property type="molecule type" value="Genomic_DNA"/>
</dbReference>